<reference evidence="5" key="1">
    <citation type="submission" date="2021-02" db="EMBL/GenBank/DDBJ databases">
        <authorList>
            <person name="Nowell W R."/>
        </authorList>
    </citation>
    <scope>NUCLEOTIDE SEQUENCE</scope>
</reference>
<gene>
    <name evidence="5" type="ORF">GPM918_LOCUS41816</name>
    <name evidence="7" type="ORF">SRO942_LOCUS42932</name>
    <name evidence="6" type="ORF">TMI583_LOCUS44859</name>
</gene>
<dbReference type="SMART" id="SM00131">
    <property type="entry name" value="KU"/>
    <property type="match status" value="2"/>
</dbReference>
<keyword evidence="1" id="KW-0646">Protease inhibitor</keyword>
<dbReference type="Proteomes" id="UP000681722">
    <property type="component" value="Unassembled WGS sequence"/>
</dbReference>
<dbReference type="Gene3D" id="4.10.410.10">
    <property type="entry name" value="Pancreatic trypsin inhibitor Kunitz domain"/>
    <property type="match status" value="2"/>
</dbReference>
<keyword evidence="3" id="KW-1015">Disulfide bond</keyword>
<evidence type="ECO:0000259" key="4">
    <source>
        <dbReference type="PROSITE" id="PS50279"/>
    </source>
</evidence>
<dbReference type="PANTHER" id="PTHR47247:SF1">
    <property type="entry name" value="KUNITZ-TYPE PROTEASE INHIBITOR 2"/>
    <property type="match status" value="1"/>
</dbReference>
<proteinExistence type="predicted"/>
<dbReference type="EMBL" id="CAJOBC010099988">
    <property type="protein sequence ID" value="CAF4464327.1"/>
    <property type="molecule type" value="Genomic_DNA"/>
</dbReference>
<evidence type="ECO:0000256" key="3">
    <source>
        <dbReference type="ARBA" id="ARBA00023157"/>
    </source>
</evidence>
<organism evidence="5 8">
    <name type="scientific">Didymodactylos carnosus</name>
    <dbReference type="NCBI Taxonomy" id="1234261"/>
    <lineage>
        <taxon>Eukaryota</taxon>
        <taxon>Metazoa</taxon>
        <taxon>Spiralia</taxon>
        <taxon>Gnathifera</taxon>
        <taxon>Rotifera</taxon>
        <taxon>Eurotatoria</taxon>
        <taxon>Bdelloidea</taxon>
        <taxon>Philodinida</taxon>
        <taxon>Philodinidae</taxon>
        <taxon>Didymodactylos</taxon>
    </lineage>
</organism>
<dbReference type="GO" id="GO:0004867">
    <property type="term" value="F:serine-type endopeptidase inhibitor activity"/>
    <property type="evidence" value="ECO:0007669"/>
    <property type="project" value="UniProtKB-KW"/>
</dbReference>
<dbReference type="AlphaFoldDB" id="A0A816A2A3"/>
<dbReference type="InterPro" id="IPR036880">
    <property type="entry name" value="Kunitz_BPTI_sf"/>
</dbReference>
<feature type="domain" description="BPTI/Kunitz inhibitor" evidence="4">
    <location>
        <begin position="72"/>
        <end position="128"/>
    </location>
</feature>
<evidence type="ECO:0000313" key="6">
    <source>
        <dbReference type="EMBL" id="CAF4430031.1"/>
    </source>
</evidence>
<dbReference type="EMBL" id="CAJOBA010078516">
    <property type="protein sequence ID" value="CAF4430031.1"/>
    <property type="molecule type" value="Genomic_DNA"/>
</dbReference>
<dbReference type="Proteomes" id="UP000663829">
    <property type="component" value="Unassembled WGS sequence"/>
</dbReference>
<evidence type="ECO:0000256" key="2">
    <source>
        <dbReference type="ARBA" id="ARBA00022900"/>
    </source>
</evidence>
<dbReference type="Pfam" id="PF00014">
    <property type="entry name" value="Kunitz_BPTI"/>
    <property type="match status" value="2"/>
</dbReference>
<feature type="non-terminal residue" evidence="5">
    <location>
        <position position="130"/>
    </location>
</feature>
<evidence type="ECO:0000256" key="1">
    <source>
        <dbReference type="ARBA" id="ARBA00022690"/>
    </source>
</evidence>
<dbReference type="OrthoDB" id="5950222at2759"/>
<dbReference type="Proteomes" id="UP000682733">
    <property type="component" value="Unassembled WGS sequence"/>
</dbReference>
<evidence type="ECO:0000313" key="8">
    <source>
        <dbReference type="Proteomes" id="UP000663829"/>
    </source>
</evidence>
<dbReference type="SUPFAM" id="SSF57362">
    <property type="entry name" value="BPTI-like"/>
    <property type="match status" value="2"/>
</dbReference>
<keyword evidence="8" id="KW-1185">Reference proteome</keyword>
<dbReference type="PANTHER" id="PTHR47247">
    <property type="entry name" value="KUNITZ-TYPE PROTEASE INHIBITOR 2"/>
    <property type="match status" value="1"/>
</dbReference>
<evidence type="ECO:0000313" key="5">
    <source>
        <dbReference type="EMBL" id="CAF1591773.1"/>
    </source>
</evidence>
<dbReference type="PROSITE" id="PS50279">
    <property type="entry name" value="BPTI_KUNITZ_2"/>
    <property type="match status" value="2"/>
</dbReference>
<keyword evidence="2" id="KW-0722">Serine protease inhibitor</keyword>
<comment type="caution">
    <text evidence="5">The sequence shown here is derived from an EMBL/GenBank/DDBJ whole genome shotgun (WGS) entry which is preliminary data.</text>
</comment>
<protein>
    <recommendedName>
        <fullName evidence="4">BPTI/Kunitz inhibitor domain-containing protein</fullName>
    </recommendedName>
</protein>
<evidence type="ECO:0000313" key="7">
    <source>
        <dbReference type="EMBL" id="CAF4464327.1"/>
    </source>
</evidence>
<feature type="domain" description="BPTI/Kunitz inhibitor" evidence="4">
    <location>
        <begin position="3"/>
        <end position="59"/>
    </location>
</feature>
<dbReference type="InterPro" id="IPR002223">
    <property type="entry name" value="Kunitz_BPTI"/>
</dbReference>
<accession>A0A816A2A3</accession>
<name>A0A816A2A3_9BILA</name>
<dbReference type="EMBL" id="CAJNOQ010033813">
    <property type="protein sequence ID" value="CAF1591773.1"/>
    <property type="molecule type" value="Genomic_DNA"/>
</dbReference>
<sequence length="130" mass="15034">ARCYGKSFDGKEGDGRASFNRFWYDKFERECKPFIYGGIGLSYETDNIFNTKEECYQACKLVIGGKENVGRCYGKSLHGKEGEGRASFNRFWYDAFERECKPFIYGGIGLSYETDNIFNTKEECYQACKE</sequence>